<reference evidence="2" key="1">
    <citation type="submission" date="2015-08" db="EMBL/GenBank/DDBJ databases">
        <title>Fjat-10028 dsm 16317.</title>
        <authorList>
            <person name="Liu B."/>
            <person name="Wang J."/>
            <person name="Zhu Y."/>
            <person name="Liu G."/>
            <person name="Chen Q."/>
            <person name="Chen Z."/>
            <person name="Lan J."/>
            <person name="Che J."/>
            <person name="Ge C."/>
            <person name="Shi H."/>
            <person name="Pan Z."/>
            <person name="Liu X."/>
        </authorList>
    </citation>
    <scope>NUCLEOTIDE SEQUENCE [LARGE SCALE GENOMIC DNA]</scope>
    <source>
        <strain evidence="2">DSM 16317</strain>
    </source>
</reference>
<evidence type="ECO:0000313" key="1">
    <source>
        <dbReference type="EMBL" id="KOO49942.1"/>
    </source>
</evidence>
<gene>
    <name evidence="1" type="ORF">AMD00_16685</name>
</gene>
<dbReference type="AlphaFoldDB" id="A0A0M0LGB9"/>
<sequence>MFDNSHGQTAGQADWVINGAFSDFANALVAEDYYVKEHRSANPLTLQDLQGYDVFVIPEAQIPFKKSEQEAIATFAEQGGGVFFIADHYNADRNLNRWDSNEVMNGWRRGAYSKPSPSFRFWK</sequence>
<protein>
    <recommendedName>
        <fullName evidence="3">DNA-binding protein</fullName>
    </recommendedName>
</protein>
<evidence type="ECO:0000313" key="2">
    <source>
        <dbReference type="Proteomes" id="UP000036867"/>
    </source>
</evidence>
<dbReference type="SUPFAM" id="SSF52317">
    <property type="entry name" value="Class I glutamine amidotransferase-like"/>
    <property type="match status" value="1"/>
</dbReference>
<dbReference type="PATRIC" id="fig|263475.3.peg.4627"/>
<dbReference type="EMBL" id="LILB01000005">
    <property type="protein sequence ID" value="KOO49942.1"/>
    <property type="molecule type" value="Genomic_DNA"/>
</dbReference>
<proteinExistence type="predicted"/>
<dbReference type="Proteomes" id="UP000036867">
    <property type="component" value="Unassembled WGS sequence"/>
</dbReference>
<dbReference type="InterPro" id="IPR029062">
    <property type="entry name" value="Class_I_gatase-like"/>
</dbReference>
<organism evidence="1 2">
    <name type="scientific">Viridibacillus arvi</name>
    <dbReference type="NCBI Taxonomy" id="263475"/>
    <lineage>
        <taxon>Bacteria</taxon>
        <taxon>Bacillati</taxon>
        <taxon>Bacillota</taxon>
        <taxon>Bacilli</taxon>
        <taxon>Bacillales</taxon>
        <taxon>Caryophanaceae</taxon>
        <taxon>Viridibacillus</taxon>
    </lineage>
</organism>
<accession>A0A0M0LGB9</accession>
<keyword evidence="2" id="KW-1185">Reference proteome</keyword>
<evidence type="ECO:0008006" key="3">
    <source>
        <dbReference type="Google" id="ProtNLM"/>
    </source>
</evidence>
<dbReference type="Gene3D" id="3.40.50.880">
    <property type="match status" value="1"/>
</dbReference>
<dbReference type="STRING" id="263475.AMD00_16685"/>
<dbReference type="RefSeq" id="WP_053418119.1">
    <property type="nucleotide sequence ID" value="NZ_LILB01000005.1"/>
</dbReference>
<dbReference type="GeneID" id="301137729"/>
<comment type="caution">
    <text evidence="1">The sequence shown here is derived from an EMBL/GenBank/DDBJ whole genome shotgun (WGS) entry which is preliminary data.</text>
</comment>
<name>A0A0M0LGB9_9BACL</name>